<dbReference type="SUPFAM" id="SSF56176">
    <property type="entry name" value="FAD-binding/transporter-associated domain-like"/>
    <property type="match status" value="1"/>
</dbReference>
<dbReference type="GO" id="GO:0008762">
    <property type="term" value="F:UDP-N-acetylmuramate dehydrogenase activity"/>
    <property type="evidence" value="ECO:0007669"/>
    <property type="project" value="UniProtKB-UniRule"/>
</dbReference>
<evidence type="ECO:0000256" key="18">
    <source>
        <dbReference type="ARBA" id="ARBA00048914"/>
    </source>
</evidence>
<dbReference type="NCBIfam" id="NF000755">
    <property type="entry name" value="PRK00046.1"/>
    <property type="match status" value="1"/>
</dbReference>
<organism evidence="21 22">
    <name type="scientific">Pedobacter insulae</name>
    <dbReference type="NCBI Taxonomy" id="414048"/>
    <lineage>
        <taxon>Bacteria</taxon>
        <taxon>Pseudomonadati</taxon>
        <taxon>Bacteroidota</taxon>
        <taxon>Sphingobacteriia</taxon>
        <taxon>Sphingobacteriales</taxon>
        <taxon>Sphingobacteriaceae</taxon>
        <taxon>Pedobacter</taxon>
    </lineage>
</organism>
<evidence type="ECO:0000256" key="4">
    <source>
        <dbReference type="ARBA" id="ARBA00004752"/>
    </source>
</evidence>
<dbReference type="RefSeq" id="WP_090996238.1">
    <property type="nucleotide sequence ID" value="NZ_FOPP01000009.1"/>
</dbReference>
<keyword evidence="7 19" id="KW-0963">Cytoplasm</keyword>
<dbReference type="EMBL" id="FOPP01000009">
    <property type="protein sequence ID" value="SFH35891.1"/>
    <property type="molecule type" value="Genomic_DNA"/>
</dbReference>
<dbReference type="GO" id="GO:0071949">
    <property type="term" value="F:FAD binding"/>
    <property type="evidence" value="ECO:0007669"/>
    <property type="project" value="InterPro"/>
</dbReference>
<keyword evidence="15 19" id="KW-0131">Cell cycle</keyword>
<comment type="cofactor">
    <cofactor evidence="1 19">
        <name>FAD</name>
        <dbReference type="ChEBI" id="CHEBI:57692"/>
    </cofactor>
</comment>
<evidence type="ECO:0000256" key="15">
    <source>
        <dbReference type="ARBA" id="ARBA00023306"/>
    </source>
</evidence>
<keyword evidence="16 19" id="KW-0961">Cell wall biogenesis/degradation</keyword>
<name>A0A1I2ZFK1_9SPHI</name>
<evidence type="ECO:0000256" key="3">
    <source>
        <dbReference type="ARBA" id="ARBA00004496"/>
    </source>
</evidence>
<dbReference type="Pfam" id="PF01565">
    <property type="entry name" value="FAD_binding_4"/>
    <property type="match status" value="1"/>
</dbReference>
<evidence type="ECO:0000256" key="9">
    <source>
        <dbReference type="ARBA" id="ARBA00022630"/>
    </source>
</evidence>
<dbReference type="Gene3D" id="3.90.78.10">
    <property type="entry name" value="UDP-N-acetylenolpyruvoylglucosamine reductase, C-terminal domain"/>
    <property type="match status" value="1"/>
</dbReference>
<dbReference type="PROSITE" id="PS51387">
    <property type="entry name" value="FAD_PCMH"/>
    <property type="match status" value="1"/>
</dbReference>
<evidence type="ECO:0000259" key="20">
    <source>
        <dbReference type="PROSITE" id="PS51387"/>
    </source>
</evidence>
<reference evidence="21 22" key="1">
    <citation type="submission" date="2016-10" db="EMBL/GenBank/DDBJ databases">
        <authorList>
            <person name="de Groot N.N."/>
        </authorList>
    </citation>
    <scope>NUCLEOTIDE SEQUENCE [LARGE SCALE GENOMIC DNA]</scope>
    <source>
        <strain evidence="21 22">DSM 18684</strain>
    </source>
</reference>
<dbReference type="OrthoDB" id="9804753at2"/>
<evidence type="ECO:0000313" key="21">
    <source>
        <dbReference type="EMBL" id="SFH35891.1"/>
    </source>
</evidence>
<feature type="domain" description="FAD-binding PCMH-type" evidence="20">
    <location>
        <begin position="18"/>
        <end position="188"/>
    </location>
</feature>
<dbReference type="GO" id="GO:0008360">
    <property type="term" value="P:regulation of cell shape"/>
    <property type="evidence" value="ECO:0007669"/>
    <property type="project" value="UniProtKB-KW"/>
</dbReference>
<dbReference type="InterPro" id="IPR016169">
    <property type="entry name" value="FAD-bd_PCMH_sub2"/>
</dbReference>
<dbReference type="InterPro" id="IPR006094">
    <property type="entry name" value="Oxid_FAD_bind_N"/>
</dbReference>
<keyword evidence="14 19" id="KW-0560">Oxidoreductase</keyword>
<evidence type="ECO:0000256" key="11">
    <source>
        <dbReference type="ARBA" id="ARBA00022857"/>
    </source>
</evidence>
<evidence type="ECO:0000256" key="16">
    <source>
        <dbReference type="ARBA" id="ARBA00023316"/>
    </source>
</evidence>
<evidence type="ECO:0000256" key="17">
    <source>
        <dbReference type="ARBA" id="ARBA00031026"/>
    </source>
</evidence>
<keyword evidence="8 19" id="KW-0132">Cell division</keyword>
<evidence type="ECO:0000256" key="13">
    <source>
        <dbReference type="ARBA" id="ARBA00022984"/>
    </source>
</evidence>
<accession>A0A1I2ZFK1</accession>
<dbReference type="Gene3D" id="3.30.465.10">
    <property type="match status" value="1"/>
</dbReference>
<keyword evidence="9 19" id="KW-0285">Flavoprotein</keyword>
<protein>
    <recommendedName>
        <fullName evidence="6 19">UDP-N-acetylenolpyruvoylglucosamine reductase</fullName>
        <ecNumber evidence="5 19">1.3.1.98</ecNumber>
    </recommendedName>
    <alternativeName>
        <fullName evidence="17 19">UDP-N-acetylmuramate dehydrogenase</fullName>
    </alternativeName>
</protein>
<dbReference type="Proteomes" id="UP000199666">
    <property type="component" value="Unassembled WGS sequence"/>
</dbReference>
<keyword evidence="12 19" id="KW-0133">Cell shape</keyword>
<evidence type="ECO:0000256" key="7">
    <source>
        <dbReference type="ARBA" id="ARBA00022490"/>
    </source>
</evidence>
<dbReference type="PANTHER" id="PTHR21071:SF4">
    <property type="entry name" value="UDP-N-ACETYLENOLPYRUVOYLGLUCOSAMINE REDUCTASE"/>
    <property type="match status" value="1"/>
</dbReference>
<evidence type="ECO:0000256" key="19">
    <source>
        <dbReference type="HAMAP-Rule" id="MF_00037"/>
    </source>
</evidence>
<evidence type="ECO:0000256" key="8">
    <source>
        <dbReference type="ARBA" id="ARBA00022618"/>
    </source>
</evidence>
<dbReference type="UniPathway" id="UPA00219"/>
<dbReference type="InterPro" id="IPR016167">
    <property type="entry name" value="FAD-bd_PCMH_sub1"/>
</dbReference>
<dbReference type="AlphaFoldDB" id="A0A1I2ZFK1"/>
<dbReference type="STRING" id="414048.SAMN04489864_109177"/>
<dbReference type="InterPro" id="IPR036318">
    <property type="entry name" value="FAD-bd_PCMH-like_sf"/>
</dbReference>
<sequence length="338" mass="36873">MSALQQHISLKPYNTFGIQAHAESFVDIQQESDLKELLTHLDQEAQEILVLGGGSNMLFTKDFKGLVIKVSIPGISCVENGDEVMVTAGAGVVWNDLVNFCVARGFAGLENLTLIPGTVGASPIQNIGAYGVELKDVFNSCRAFELATGKIVTFNHADCKFGYRESIFKNELKGKYIITSVTFKLNKQADVNIQYGAIKNELFERNIKQPTIADVSKVVAAIRVSKLPDPSTIGNAGSFFKNPVIEGKQFDELIAKFPEVVHYPAPAGKIKVAAGWLIEQCGFKGKIVGETGTWKNQALVLVNHGKASGQEVYNFSEQIIDSVRAKFGVLLSREVNIF</sequence>
<dbReference type="InterPro" id="IPR036635">
    <property type="entry name" value="MurB_C_sf"/>
</dbReference>
<comment type="similarity">
    <text evidence="19">Belongs to the MurB family.</text>
</comment>
<feature type="active site" description="Proton donor" evidence="19">
    <location>
        <position position="238"/>
    </location>
</feature>
<evidence type="ECO:0000256" key="10">
    <source>
        <dbReference type="ARBA" id="ARBA00022827"/>
    </source>
</evidence>
<comment type="pathway">
    <text evidence="4 19">Cell wall biogenesis; peptidoglycan biosynthesis.</text>
</comment>
<keyword evidence="10 19" id="KW-0274">FAD</keyword>
<feature type="active site" evidence="19">
    <location>
        <position position="164"/>
    </location>
</feature>
<evidence type="ECO:0000256" key="6">
    <source>
        <dbReference type="ARBA" id="ARBA00015188"/>
    </source>
</evidence>
<evidence type="ECO:0000256" key="14">
    <source>
        <dbReference type="ARBA" id="ARBA00023002"/>
    </source>
</evidence>
<dbReference type="SUPFAM" id="SSF56194">
    <property type="entry name" value="Uridine diphospho-N-Acetylenolpyruvylglucosamine reductase, MurB, C-terminal domain"/>
    <property type="match status" value="1"/>
</dbReference>
<proteinExistence type="inferred from homology"/>
<dbReference type="GO" id="GO:0009252">
    <property type="term" value="P:peptidoglycan biosynthetic process"/>
    <property type="evidence" value="ECO:0007669"/>
    <property type="project" value="UniProtKB-UniRule"/>
</dbReference>
<dbReference type="NCBIfam" id="NF010478">
    <property type="entry name" value="PRK13903.1"/>
    <property type="match status" value="1"/>
</dbReference>
<dbReference type="EC" id="1.3.1.98" evidence="5 19"/>
<dbReference type="Gene3D" id="3.30.43.10">
    <property type="entry name" value="Uridine Diphospho-n-acetylenolpyruvylglucosamine Reductase, domain 2"/>
    <property type="match status" value="1"/>
</dbReference>
<evidence type="ECO:0000256" key="12">
    <source>
        <dbReference type="ARBA" id="ARBA00022960"/>
    </source>
</evidence>
<dbReference type="InterPro" id="IPR003170">
    <property type="entry name" value="MurB"/>
</dbReference>
<gene>
    <name evidence="19" type="primary">murB</name>
    <name evidence="21" type="ORF">SAMN04489864_109177</name>
</gene>
<evidence type="ECO:0000313" key="22">
    <source>
        <dbReference type="Proteomes" id="UP000199666"/>
    </source>
</evidence>
<dbReference type="Pfam" id="PF02873">
    <property type="entry name" value="MurB_C"/>
    <property type="match status" value="1"/>
</dbReference>
<keyword evidence="11 19" id="KW-0521">NADP</keyword>
<dbReference type="InterPro" id="IPR011601">
    <property type="entry name" value="MurB_C"/>
</dbReference>
<keyword evidence="22" id="KW-1185">Reference proteome</keyword>
<dbReference type="InterPro" id="IPR016166">
    <property type="entry name" value="FAD-bd_PCMH"/>
</dbReference>
<evidence type="ECO:0000256" key="1">
    <source>
        <dbReference type="ARBA" id="ARBA00001974"/>
    </source>
</evidence>
<dbReference type="HAMAP" id="MF_00037">
    <property type="entry name" value="MurB"/>
    <property type="match status" value="1"/>
</dbReference>
<dbReference type="GO" id="GO:0051301">
    <property type="term" value="P:cell division"/>
    <property type="evidence" value="ECO:0007669"/>
    <property type="project" value="UniProtKB-KW"/>
</dbReference>
<comment type="catalytic activity">
    <reaction evidence="18 19">
        <text>UDP-N-acetyl-alpha-D-muramate + NADP(+) = UDP-N-acetyl-3-O-(1-carboxyvinyl)-alpha-D-glucosamine + NADPH + H(+)</text>
        <dbReference type="Rhea" id="RHEA:12248"/>
        <dbReference type="ChEBI" id="CHEBI:15378"/>
        <dbReference type="ChEBI" id="CHEBI:57783"/>
        <dbReference type="ChEBI" id="CHEBI:58349"/>
        <dbReference type="ChEBI" id="CHEBI:68483"/>
        <dbReference type="ChEBI" id="CHEBI:70757"/>
        <dbReference type="EC" id="1.3.1.98"/>
    </reaction>
</comment>
<dbReference type="GO" id="GO:0071555">
    <property type="term" value="P:cell wall organization"/>
    <property type="evidence" value="ECO:0007669"/>
    <property type="project" value="UniProtKB-KW"/>
</dbReference>
<dbReference type="GO" id="GO:0005829">
    <property type="term" value="C:cytosol"/>
    <property type="evidence" value="ECO:0007669"/>
    <property type="project" value="TreeGrafter"/>
</dbReference>
<evidence type="ECO:0000256" key="5">
    <source>
        <dbReference type="ARBA" id="ARBA00012518"/>
    </source>
</evidence>
<comment type="subcellular location">
    <subcellularLocation>
        <location evidence="3 19">Cytoplasm</location>
    </subcellularLocation>
</comment>
<dbReference type="NCBIfam" id="TIGR00179">
    <property type="entry name" value="murB"/>
    <property type="match status" value="1"/>
</dbReference>
<comment type="function">
    <text evidence="2 19">Cell wall formation.</text>
</comment>
<dbReference type="PANTHER" id="PTHR21071">
    <property type="entry name" value="UDP-N-ACETYLENOLPYRUVOYLGLUCOSAMINE REDUCTASE"/>
    <property type="match status" value="1"/>
</dbReference>
<keyword evidence="13 19" id="KW-0573">Peptidoglycan synthesis</keyword>
<feature type="active site" evidence="19">
    <location>
        <position position="334"/>
    </location>
</feature>
<evidence type="ECO:0000256" key="2">
    <source>
        <dbReference type="ARBA" id="ARBA00003921"/>
    </source>
</evidence>